<accession>A0A2P5DU61</accession>
<dbReference type="AlphaFoldDB" id="A0A2P5DU61"/>
<evidence type="ECO:0000313" key="2">
    <source>
        <dbReference type="Proteomes" id="UP000237105"/>
    </source>
</evidence>
<dbReference type="EMBL" id="JXTB01000016">
    <property type="protein sequence ID" value="PON76824.1"/>
    <property type="molecule type" value="Genomic_DNA"/>
</dbReference>
<gene>
    <name evidence="1" type="ORF">PanWU01x14_031440</name>
</gene>
<proteinExistence type="predicted"/>
<name>A0A2P5DU61_PARAD</name>
<evidence type="ECO:0000313" key="1">
    <source>
        <dbReference type="EMBL" id="PON76824.1"/>
    </source>
</evidence>
<organism evidence="1 2">
    <name type="scientific">Parasponia andersonii</name>
    <name type="common">Sponia andersonii</name>
    <dbReference type="NCBI Taxonomy" id="3476"/>
    <lineage>
        <taxon>Eukaryota</taxon>
        <taxon>Viridiplantae</taxon>
        <taxon>Streptophyta</taxon>
        <taxon>Embryophyta</taxon>
        <taxon>Tracheophyta</taxon>
        <taxon>Spermatophyta</taxon>
        <taxon>Magnoliopsida</taxon>
        <taxon>eudicotyledons</taxon>
        <taxon>Gunneridae</taxon>
        <taxon>Pentapetalae</taxon>
        <taxon>rosids</taxon>
        <taxon>fabids</taxon>
        <taxon>Rosales</taxon>
        <taxon>Cannabaceae</taxon>
        <taxon>Parasponia</taxon>
    </lineage>
</organism>
<reference evidence="2" key="1">
    <citation type="submission" date="2016-06" db="EMBL/GenBank/DDBJ databases">
        <title>Parallel loss of symbiosis genes in relatives of nitrogen-fixing non-legume Parasponia.</title>
        <authorList>
            <person name="Van Velzen R."/>
            <person name="Holmer R."/>
            <person name="Bu F."/>
            <person name="Rutten L."/>
            <person name="Van Zeijl A."/>
            <person name="Liu W."/>
            <person name="Santuari L."/>
            <person name="Cao Q."/>
            <person name="Sharma T."/>
            <person name="Shen D."/>
            <person name="Roswanjaya Y."/>
            <person name="Wardhani T."/>
            <person name="Kalhor M.S."/>
            <person name="Jansen J."/>
            <person name="Van den Hoogen J."/>
            <person name="Gungor B."/>
            <person name="Hartog M."/>
            <person name="Hontelez J."/>
            <person name="Verver J."/>
            <person name="Yang W.-C."/>
            <person name="Schijlen E."/>
            <person name="Repin R."/>
            <person name="Schilthuizen M."/>
            <person name="Schranz E."/>
            <person name="Heidstra R."/>
            <person name="Miyata K."/>
            <person name="Fedorova E."/>
            <person name="Kohlen W."/>
            <person name="Bisseling T."/>
            <person name="Smit S."/>
            <person name="Geurts R."/>
        </authorList>
    </citation>
    <scope>NUCLEOTIDE SEQUENCE [LARGE SCALE GENOMIC DNA]</scope>
    <source>
        <strain evidence="2">cv. WU1-14</strain>
    </source>
</reference>
<keyword evidence="2" id="KW-1185">Reference proteome</keyword>
<protein>
    <submittedName>
        <fullName evidence="1">Uncharacterized protein</fullName>
    </submittedName>
</protein>
<comment type="caution">
    <text evidence="1">The sequence shown here is derived from an EMBL/GenBank/DDBJ whole genome shotgun (WGS) entry which is preliminary data.</text>
</comment>
<sequence length="73" mass="7810">MAQSNGSDGMVKGSNSSTLMVWSTARSNDFNSAQLSKLTQFVAANFRRLVLIRADSDWADSCGSVFVSLSSSI</sequence>
<dbReference type="Proteomes" id="UP000237105">
    <property type="component" value="Unassembled WGS sequence"/>
</dbReference>